<dbReference type="PANTHER" id="PTHR19305:SF9">
    <property type="entry name" value="SYNAPTOSOMAL-ASSOCIATED PROTEIN 29"/>
    <property type="match status" value="1"/>
</dbReference>
<comment type="similarity">
    <text evidence="2">Belongs to the SNAP-25 family.</text>
</comment>
<organism evidence="8 9">
    <name type="scientific">Protea cynaroides</name>
    <dbReference type="NCBI Taxonomy" id="273540"/>
    <lineage>
        <taxon>Eukaryota</taxon>
        <taxon>Viridiplantae</taxon>
        <taxon>Streptophyta</taxon>
        <taxon>Embryophyta</taxon>
        <taxon>Tracheophyta</taxon>
        <taxon>Spermatophyta</taxon>
        <taxon>Magnoliopsida</taxon>
        <taxon>Proteales</taxon>
        <taxon>Proteaceae</taxon>
        <taxon>Protea</taxon>
    </lineage>
</organism>
<keyword evidence="4" id="KW-0653">Protein transport</keyword>
<dbReference type="CDD" id="cd15841">
    <property type="entry name" value="SNARE_Qc"/>
    <property type="match status" value="1"/>
</dbReference>
<name>A0A9Q0KP34_9MAGN</name>
<evidence type="ECO:0000313" key="8">
    <source>
        <dbReference type="EMBL" id="KAJ4973749.1"/>
    </source>
</evidence>
<evidence type="ECO:0000256" key="5">
    <source>
        <dbReference type="ARBA" id="ARBA00023136"/>
    </source>
</evidence>
<dbReference type="PANTHER" id="PTHR19305">
    <property type="entry name" value="SYNAPTOSOMAL ASSOCIATED PROTEIN"/>
    <property type="match status" value="1"/>
</dbReference>
<dbReference type="OrthoDB" id="19261at2759"/>
<dbReference type="GO" id="GO:0005484">
    <property type="term" value="F:SNAP receptor activity"/>
    <property type="evidence" value="ECO:0007669"/>
    <property type="project" value="InterPro"/>
</dbReference>
<dbReference type="PROSITE" id="PS50192">
    <property type="entry name" value="T_SNARE"/>
    <property type="match status" value="1"/>
</dbReference>
<protein>
    <recommendedName>
        <fullName evidence="7">t-SNARE coiled-coil homology domain-containing protein</fullName>
    </recommendedName>
</protein>
<dbReference type="CDD" id="cd15861">
    <property type="entry name" value="SNARE_SNAP25N_23N_29N_SEC9N"/>
    <property type="match status" value="1"/>
</dbReference>
<gene>
    <name evidence="8" type="ORF">NE237_006923</name>
</gene>
<feature type="compositionally biased region" description="Polar residues" evidence="6">
    <location>
        <begin position="68"/>
        <end position="94"/>
    </location>
</feature>
<feature type="domain" description="T-SNARE coiled-coil homology" evidence="7">
    <location>
        <begin position="279"/>
        <end position="341"/>
    </location>
</feature>
<evidence type="ECO:0000259" key="7">
    <source>
        <dbReference type="PROSITE" id="PS50192"/>
    </source>
</evidence>
<dbReference type="FunFam" id="1.20.5.110:FF:000040">
    <property type="entry name" value="SNAP25 homologous protein SNAP33"/>
    <property type="match status" value="1"/>
</dbReference>
<dbReference type="GO" id="GO:0031201">
    <property type="term" value="C:SNARE complex"/>
    <property type="evidence" value="ECO:0007669"/>
    <property type="project" value="InterPro"/>
</dbReference>
<evidence type="ECO:0000256" key="4">
    <source>
        <dbReference type="ARBA" id="ARBA00022927"/>
    </source>
</evidence>
<dbReference type="InterPro" id="IPR044766">
    <property type="entry name" value="NPSN/SNAP25-like_N_SNARE"/>
</dbReference>
<evidence type="ECO:0000313" key="9">
    <source>
        <dbReference type="Proteomes" id="UP001141806"/>
    </source>
</evidence>
<dbReference type="InterPro" id="IPR000727">
    <property type="entry name" value="T_SNARE_dom"/>
</dbReference>
<comment type="subcellular location">
    <subcellularLocation>
        <location evidence="1">Membrane</location>
    </subcellularLocation>
</comment>
<comment type="caution">
    <text evidence="8">The sequence shown here is derived from an EMBL/GenBank/DDBJ whole genome shotgun (WGS) entry which is preliminary data.</text>
</comment>
<evidence type="ECO:0000256" key="3">
    <source>
        <dbReference type="ARBA" id="ARBA00022448"/>
    </source>
</evidence>
<keyword evidence="3" id="KW-0813">Transport</keyword>
<dbReference type="GO" id="GO:0005886">
    <property type="term" value="C:plasma membrane"/>
    <property type="evidence" value="ECO:0007669"/>
    <property type="project" value="TreeGrafter"/>
</dbReference>
<keyword evidence="5" id="KW-0472">Membrane</keyword>
<dbReference type="SMART" id="SM00397">
    <property type="entry name" value="t_SNARE"/>
    <property type="match status" value="2"/>
</dbReference>
<feature type="region of interest" description="Disordered" evidence="6">
    <location>
        <begin position="68"/>
        <end position="118"/>
    </location>
</feature>
<sequence length="344" mass="37922">MGESQVSILNLCIDSYSFCVQIFFTDSSAYLCILYILVKMFDFKKSPLHKNKKQNSVDSGFPASSGTNPFDLDTASNSNQSLKPARTSEPTPTTADLKANLFHGGEGRGPSSASSLYSRTSAQRNIYKNDFRNSGGLENQSVQELENYAVYKAEETTNSVNSCLKIAENIREDATNTLITLHKQGEQITNTHWTAAEMDQDLKRGEKLLGSLGSLFSRNWKPKNTPKIKGPVNSGDGAFKRKSNHLEQREKLGLAPVPNGRSNLRQTLPEPTNAIQKVEVEKAKQDDALSDLSNILGELKVMAIDMGSEIASQNKNLGHLEEDVDILNIRIKGANQRGRKLLGK</sequence>
<proteinExistence type="inferred from homology"/>
<keyword evidence="9" id="KW-1185">Reference proteome</keyword>
<dbReference type="AlphaFoldDB" id="A0A9Q0KP34"/>
<dbReference type="GO" id="GO:0015031">
    <property type="term" value="P:protein transport"/>
    <property type="evidence" value="ECO:0007669"/>
    <property type="project" value="UniProtKB-KW"/>
</dbReference>
<accession>A0A9Q0KP34</accession>
<dbReference type="SUPFAM" id="SSF58038">
    <property type="entry name" value="SNARE fusion complex"/>
    <property type="match status" value="2"/>
</dbReference>
<dbReference type="Proteomes" id="UP001141806">
    <property type="component" value="Unassembled WGS sequence"/>
</dbReference>
<reference evidence="8" key="1">
    <citation type="journal article" date="2023" name="Plant J.">
        <title>The genome of the king protea, Protea cynaroides.</title>
        <authorList>
            <person name="Chang J."/>
            <person name="Duong T.A."/>
            <person name="Schoeman C."/>
            <person name="Ma X."/>
            <person name="Roodt D."/>
            <person name="Barker N."/>
            <person name="Li Z."/>
            <person name="Van de Peer Y."/>
            <person name="Mizrachi E."/>
        </authorList>
    </citation>
    <scope>NUCLEOTIDE SEQUENCE</scope>
    <source>
        <tissue evidence="8">Young leaves</tissue>
    </source>
</reference>
<evidence type="ECO:0000256" key="1">
    <source>
        <dbReference type="ARBA" id="ARBA00004370"/>
    </source>
</evidence>
<evidence type="ECO:0000256" key="6">
    <source>
        <dbReference type="SAM" id="MobiDB-lite"/>
    </source>
</evidence>
<evidence type="ECO:0000256" key="2">
    <source>
        <dbReference type="ARBA" id="ARBA00009480"/>
    </source>
</evidence>
<dbReference type="GO" id="GO:0016192">
    <property type="term" value="P:vesicle-mediated transport"/>
    <property type="evidence" value="ECO:0007669"/>
    <property type="project" value="UniProtKB-ARBA"/>
</dbReference>
<dbReference type="EMBL" id="JAMYWD010000004">
    <property type="protein sequence ID" value="KAJ4973749.1"/>
    <property type="molecule type" value="Genomic_DNA"/>
</dbReference>
<dbReference type="Gene3D" id="1.20.5.110">
    <property type="match status" value="2"/>
</dbReference>
<dbReference type="FunFam" id="1.20.5.110:FF:000031">
    <property type="entry name" value="SNAP25 homologous protein SNAP33"/>
    <property type="match status" value="1"/>
</dbReference>